<sequence>MKRKWMILVFFGAFMVPGLAGAVEEEDFVVDTTGDLIELCSAPQSDPLHTEAVNFCVGFLVGAYHYQVAQHAGPKGKWLVCPPDPPPSTTLAAGLSLSASGASSFAAAVG</sequence>
<gene>
    <name evidence="1" type="ORF">LCGC14_3065480</name>
</gene>
<reference evidence="1" key="1">
    <citation type="journal article" date="2015" name="Nature">
        <title>Complex archaea that bridge the gap between prokaryotes and eukaryotes.</title>
        <authorList>
            <person name="Spang A."/>
            <person name="Saw J.H."/>
            <person name="Jorgensen S.L."/>
            <person name="Zaremba-Niedzwiedzka K."/>
            <person name="Martijn J."/>
            <person name="Lind A.E."/>
            <person name="van Eijk R."/>
            <person name="Schleper C."/>
            <person name="Guy L."/>
            <person name="Ettema T.J."/>
        </authorList>
    </citation>
    <scope>NUCLEOTIDE SEQUENCE</scope>
</reference>
<comment type="caution">
    <text evidence="1">The sequence shown here is derived from an EMBL/GenBank/DDBJ whole genome shotgun (WGS) entry which is preliminary data.</text>
</comment>
<protein>
    <recommendedName>
        <fullName evidence="2">Rap1a immunity protein domain-containing protein</fullName>
    </recommendedName>
</protein>
<evidence type="ECO:0008006" key="2">
    <source>
        <dbReference type="Google" id="ProtNLM"/>
    </source>
</evidence>
<proteinExistence type="predicted"/>
<evidence type="ECO:0000313" key="1">
    <source>
        <dbReference type="EMBL" id="KKK56343.1"/>
    </source>
</evidence>
<name>A0A0F8WI81_9ZZZZ</name>
<dbReference type="AlphaFoldDB" id="A0A0F8WI81"/>
<dbReference type="EMBL" id="LAZR01065041">
    <property type="protein sequence ID" value="KKK56343.1"/>
    <property type="molecule type" value="Genomic_DNA"/>
</dbReference>
<accession>A0A0F8WI81</accession>
<organism evidence="1">
    <name type="scientific">marine sediment metagenome</name>
    <dbReference type="NCBI Taxonomy" id="412755"/>
    <lineage>
        <taxon>unclassified sequences</taxon>
        <taxon>metagenomes</taxon>
        <taxon>ecological metagenomes</taxon>
    </lineage>
</organism>